<feature type="region of interest" description="Disordered" evidence="1">
    <location>
        <begin position="44"/>
        <end position="73"/>
    </location>
</feature>
<name>A0A8D8L4Y0_CULPI</name>
<dbReference type="AlphaFoldDB" id="A0A8D8L4Y0"/>
<evidence type="ECO:0000313" key="2">
    <source>
        <dbReference type="EMBL" id="CAG6604139.1"/>
    </source>
</evidence>
<dbReference type="EMBL" id="HBUE01245542">
    <property type="protein sequence ID" value="CAG6551840.1"/>
    <property type="molecule type" value="Transcribed_RNA"/>
</dbReference>
<accession>A0A8D8L4Y0</accession>
<proteinExistence type="predicted"/>
<reference evidence="2" key="1">
    <citation type="submission" date="2021-05" db="EMBL/GenBank/DDBJ databases">
        <authorList>
            <person name="Alioto T."/>
            <person name="Alioto T."/>
            <person name="Gomez Garrido J."/>
        </authorList>
    </citation>
    <scope>NUCLEOTIDE SEQUENCE</scope>
</reference>
<organism evidence="2">
    <name type="scientific">Culex pipiens</name>
    <name type="common">House mosquito</name>
    <dbReference type="NCBI Taxonomy" id="7175"/>
    <lineage>
        <taxon>Eukaryota</taxon>
        <taxon>Metazoa</taxon>
        <taxon>Ecdysozoa</taxon>
        <taxon>Arthropoda</taxon>
        <taxon>Hexapoda</taxon>
        <taxon>Insecta</taxon>
        <taxon>Pterygota</taxon>
        <taxon>Neoptera</taxon>
        <taxon>Endopterygota</taxon>
        <taxon>Diptera</taxon>
        <taxon>Nematocera</taxon>
        <taxon>Culicoidea</taxon>
        <taxon>Culicidae</taxon>
        <taxon>Culicinae</taxon>
        <taxon>Culicini</taxon>
        <taxon>Culex</taxon>
        <taxon>Culex</taxon>
    </lineage>
</organism>
<sequence length="136" mass="14942">MIFRTFCRSFVLPHDISVWVAFNGSTPSLWLYSLPATELCEAERPAEASRFDRPASDTGDRGKSGMPESALDATDLGEPKVYLCSFRSCSPFGDEYGDRILNSRERGSGDRYDLFTCCAAACGLPPNAIELLGVSW</sequence>
<dbReference type="EMBL" id="HBUE01245540">
    <property type="protein sequence ID" value="CAG6551837.1"/>
    <property type="molecule type" value="Transcribed_RNA"/>
</dbReference>
<evidence type="ECO:0000256" key="1">
    <source>
        <dbReference type="SAM" id="MobiDB-lite"/>
    </source>
</evidence>
<feature type="compositionally biased region" description="Basic and acidic residues" evidence="1">
    <location>
        <begin position="44"/>
        <end position="63"/>
    </location>
</feature>
<dbReference type="EMBL" id="HBUE01352640">
    <property type="protein sequence ID" value="CAG6604139.1"/>
    <property type="molecule type" value="Transcribed_RNA"/>
</dbReference>
<dbReference type="EMBL" id="HBUE01352638">
    <property type="protein sequence ID" value="CAG6604136.1"/>
    <property type="molecule type" value="Transcribed_RNA"/>
</dbReference>
<protein>
    <submittedName>
        <fullName evidence="2">(northern house mosquito) hypothetical protein</fullName>
    </submittedName>
</protein>